<protein>
    <submittedName>
        <fullName evidence="1">Uncharacterized protein</fullName>
    </submittedName>
</protein>
<sequence>MNGHPGFLFLVTQLFLVRFVLCGENPIIIWRYILKLTLYRKHSTTPNNPSPVG</sequence>
<proteinExistence type="predicted"/>
<dbReference type="PATRIC" id="fig|1036673.3.peg.6572"/>
<dbReference type="KEGG" id="pms:KNP414_07044"/>
<dbReference type="Proteomes" id="UP000006620">
    <property type="component" value="Chromosome"/>
</dbReference>
<reference evidence="1 2" key="2">
    <citation type="journal article" date="2013" name="Genome Announc.">
        <title>Genome Sequence of Growth-Improving Paenibacillus mucilaginosus Strain KNP414.</title>
        <authorList>
            <person name="Lu J.J."/>
            <person name="Wang J.F."/>
            <person name="Hu X.F."/>
        </authorList>
    </citation>
    <scope>NUCLEOTIDE SEQUENCE [LARGE SCALE GENOMIC DNA]</scope>
    <source>
        <strain evidence="1 2">KNP414</strain>
    </source>
</reference>
<gene>
    <name evidence="1" type="ordered locus">KNP414_07044</name>
</gene>
<dbReference type="HOGENOM" id="CLU_3064265_0_0_9"/>
<evidence type="ECO:0000313" key="1">
    <source>
        <dbReference type="EMBL" id="AEI45556.1"/>
    </source>
</evidence>
<name>F8FKG3_PAEMK</name>
<organism evidence="1 2">
    <name type="scientific">Paenibacillus mucilaginosus (strain KNP414)</name>
    <dbReference type="NCBI Taxonomy" id="1036673"/>
    <lineage>
        <taxon>Bacteria</taxon>
        <taxon>Bacillati</taxon>
        <taxon>Bacillota</taxon>
        <taxon>Bacilli</taxon>
        <taxon>Bacillales</taxon>
        <taxon>Paenibacillaceae</taxon>
        <taxon>Paenibacillus</taxon>
    </lineage>
</organism>
<evidence type="ECO:0000313" key="2">
    <source>
        <dbReference type="Proteomes" id="UP000006620"/>
    </source>
</evidence>
<dbReference type="AlphaFoldDB" id="F8FKG3"/>
<reference evidence="2" key="1">
    <citation type="submission" date="2011-06" db="EMBL/GenBank/DDBJ databases">
        <title>Complete genome sequence of Paenibacillus mucilaginosus KNP414.</title>
        <authorList>
            <person name="Wang J."/>
            <person name="Hu S."/>
            <person name="Hu X."/>
            <person name="Zhang B."/>
            <person name="Dong D."/>
            <person name="Zhang S."/>
            <person name="Zhao K."/>
            <person name="Wu D."/>
        </authorList>
    </citation>
    <scope>NUCLEOTIDE SEQUENCE [LARGE SCALE GENOMIC DNA]</scope>
    <source>
        <strain evidence="2">KNP414</strain>
    </source>
</reference>
<accession>F8FKG3</accession>
<dbReference type="EMBL" id="CP002869">
    <property type="protein sequence ID" value="AEI45556.1"/>
    <property type="molecule type" value="Genomic_DNA"/>
</dbReference>